<evidence type="ECO:0008006" key="3">
    <source>
        <dbReference type="Google" id="ProtNLM"/>
    </source>
</evidence>
<organism evidence="1 2">
    <name type="scientific">Polycladospora coralii</name>
    <dbReference type="NCBI Taxonomy" id="2771432"/>
    <lineage>
        <taxon>Bacteria</taxon>
        <taxon>Bacillati</taxon>
        <taxon>Bacillota</taxon>
        <taxon>Bacilli</taxon>
        <taxon>Bacillales</taxon>
        <taxon>Thermoactinomycetaceae</taxon>
        <taxon>Polycladospora</taxon>
    </lineage>
</organism>
<name>A0A926NBX0_9BACL</name>
<proteinExistence type="predicted"/>
<gene>
    <name evidence="1" type="ORF">IC620_15565</name>
</gene>
<protein>
    <recommendedName>
        <fullName evidence="3">Transcriptional regulator</fullName>
    </recommendedName>
</protein>
<dbReference type="InterPro" id="IPR006523">
    <property type="entry name" value="RinA"/>
</dbReference>
<dbReference type="EMBL" id="JACXAH010000037">
    <property type="protein sequence ID" value="MBD1373763.1"/>
    <property type="molecule type" value="Genomic_DNA"/>
</dbReference>
<evidence type="ECO:0000313" key="1">
    <source>
        <dbReference type="EMBL" id="MBD1373763.1"/>
    </source>
</evidence>
<keyword evidence="2" id="KW-1185">Reference proteome</keyword>
<dbReference type="AlphaFoldDB" id="A0A926NBX0"/>
<dbReference type="RefSeq" id="WP_191142759.1">
    <property type="nucleotide sequence ID" value="NZ_JACXAH010000037.1"/>
</dbReference>
<accession>A0A926NBX0</accession>
<sequence length="133" mass="15535">MGAATNKPDYRKQVEAMLKAYPWVKQTIQESNEELYPSCVPIYEEMFGHGEKEYASSTEKYGMKRAQKYEQLKELENTLKHLKLDERMVITETYFKNHNLTTDVLCERIGMSRRTYFRAKSSAFSKIADAMGL</sequence>
<dbReference type="Proteomes" id="UP000661691">
    <property type="component" value="Unassembled WGS sequence"/>
</dbReference>
<reference evidence="1" key="1">
    <citation type="submission" date="2020-09" db="EMBL/GenBank/DDBJ databases">
        <title>A novel bacterium of genus Hazenella, isolated from South China Sea.</title>
        <authorList>
            <person name="Huang H."/>
            <person name="Mo K."/>
            <person name="Hu Y."/>
        </authorList>
    </citation>
    <scope>NUCLEOTIDE SEQUENCE</scope>
    <source>
        <strain evidence="1">IB182357</strain>
    </source>
</reference>
<comment type="caution">
    <text evidence="1">The sequence shown here is derived from an EMBL/GenBank/DDBJ whole genome shotgun (WGS) entry which is preliminary data.</text>
</comment>
<dbReference type="NCBIfam" id="TIGR01636">
    <property type="entry name" value="phage_rinA"/>
    <property type="match status" value="1"/>
</dbReference>
<evidence type="ECO:0000313" key="2">
    <source>
        <dbReference type="Proteomes" id="UP000661691"/>
    </source>
</evidence>